<dbReference type="GO" id="GO:0051233">
    <property type="term" value="C:spindle midzone"/>
    <property type="evidence" value="ECO:0007669"/>
    <property type="project" value="UniProtKB-ARBA"/>
</dbReference>
<proteinExistence type="inferred from homology"/>
<feature type="compositionally biased region" description="Polar residues" evidence="16">
    <location>
        <begin position="1"/>
        <end position="11"/>
    </location>
</feature>
<evidence type="ECO:0000256" key="7">
    <source>
        <dbReference type="ARBA" id="ARBA00022840"/>
    </source>
</evidence>
<dbReference type="FunFam" id="1.10.510.10:FF:000235">
    <property type="entry name" value="Serine/threonine-protein kinase ark1"/>
    <property type="match status" value="1"/>
</dbReference>
<dbReference type="Proteomes" id="UP000612746">
    <property type="component" value="Unassembled WGS sequence"/>
</dbReference>
<evidence type="ECO:0000256" key="1">
    <source>
        <dbReference type="ARBA" id="ARBA00012513"/>
    </source>
</evidence>
<dbReference type="GO" id="GO:0008608">
    <property type="term" value="P:attachment of spindle microtubules to kinetochore"/>
    <property type="evidence" value="ECO:0007669"/>
    <property type="project" value="UniProtKB-ARBA"/>
</dbReference>
<dbReference type="EMBL" id="JAEPRA010000018">
    <property type="protein sequence ID" value="KAG2173541.1"/>
    <property type="molecule type" value="Genomic_DNA"/>
</dbReference>
<sequence>MHAVQNVSTPVKSHRQESNDSFHTPLRPAASSVIPPAPQSAYVDYTPRHLHPPSTPARRSQVQSYMDSPIVRRQLGVNADVRHISPEPDVEQQEREETMMKAKNADWCVDDFDVGQHIGTGKFGRAYIAQEKTSKHVVALKILQKEEIQTAQVFPFLKREIEIQGHLRHPNILRLYGYFHDDDHVYMVLEYASNGDLYQLLREKKRLSERQTALYMVQVTDALLYLHTLNVTHRDLKPENVLIGHDGRLKLADFGWAIHDPKPRRRTFCGTLDYLPPEMVESQPHDQRVDVWSLGILCYELLTGAPPFEDLNEGYTATYERILNVEYTFPAHVSDLARKFVQKVKNQPPLPPIHH</sequence>
<evidence type="ECO:0000256" key="14">
    <source>
        <dbReference type="RuleBase" id="RU000304"/>
    </source>
</evidence>
<keyword evidence="4 15" id="KW-0808">Transferase</keyword>
<keyword evidence="3 14" id="KW-0723">Serine/threonine-protein kinase</keyword>
<evidence type="ECO:0000256" key="13">
    <source>
        <dbReference type="PROSITE-ProRule" id="PRU10141"/>
    </source>
</evidence>
<dbReference type="InterPro" id="IPR008271">
    <property type="entry name" value="Ser/Thr_kinase_AS"/>
</dbReference>
<dbReference type="PROSITE" id="PS00107">
    <property type="entry name" value="PROTEIN_KINASE_ATP"/>
    <property type="match status" value="1"/>
</dbReference>
<evidence type="ECO:0000256" key="15">
    <source>
        <dbReference type="RuleBase" id="RU367134"/>
    </source>
</evidence>
<dbReference type="Gene3D" id="1.10.510.10">
    <property type="entry name" value="Transferase(Phosphotransferase) domain 1"/>
    <property type="match status" value="1"/>
</dbReference>
<keyword evidence="7 11" id="KW-0067">ATP-binding</keyword>
<evidence type="ECO:0000256" key="16">
    <source>
        <dbReference type="SAM" id="MobiDB-lite"/>
    </source>
</evidence>
<feature type="domain" description="Protein kinase" evidence="17">
    <location>
        <begin position="112"/>
        <end position="355"/>
    </location>
</feature>
<dbReference type="InterPro" id="IPR030616">
    <property type="entry name" value="Aur-like"/>
</dbReference>
<evidence type="ECO:0000256" key="3">
    <source>
        <dbReference type="ARBA" id="ARBA00022527"/>
    </source>
</evidence>
<evidence type="ECO:0000256" key="12">
    <source>
        <dbReference type="PIRSR" id="PIRSR630616-3"/>
    </source>
</evidence>
<dbReference type="CDD" id="cd14007">
    <property type="entry name" value="STKc_Aurora"/>
    <property type="match status" value="1"/>
</dbReference>
<feature type="binding site" evidence="11">
    <location>
        <position position="253"/>
    </location>
    <ligand>
        <name>ATP</name>
        <dbReference type="ChEBI" id="CHEBI:30616"/>
    </ligand>
</feature>
<feature type="binding site" evidence="11">
    <location>
        <begin position="190"/>
        <end position="192"/>
    </location>
    <ligand>
        <name>ATP</name>
        <dbReference type="ChEBI" id="CHEBI:30616"/>
    </ligand>
</feature>
<evidence type="ECO:0000313" key="18">
    <source>
        <dbReference type="EMBL" id="KAG2173541.1"/>
    </source>
</evidence>
<dbReference type="GO" id="GO:0090266">
    <property type="term" value="P:regulation of mitotic cell cycle spindle assembly checkpoint"/>
    <property type="evidence" value="ECO:0007669"/>
    <property type="project" value="UniProtKB-ARBA"/>
</dbReference>
<evidence type="ECO:0000256" key="6">
    <source>
        <dbReference type="ARBA" id="ARBA00022777"/>
    </source>
</evidence>
<feature type="binding site" evidence="11 13">
    <location>
        <position position="141"/>
    </location>
    <ligand>
        <name>ATP</name>
        <dbReference type="ChEBI" id="CHEBI:30616"/>
    </ligand>
</feature>
<dbReference type="GO" id="GO:0045143">
    <property type="term" value="P:homologous chromosome segregation"/>
    <property type="evidence" value="ECO:0007669"/>
    <property type="project" value="UniProtKB-ARBA"/>
</dbReference>
<dbReference type="OrthoDB" id="377346at2759"/>
<keyword evidence="5 11" id="KW-0547">Nucleotide-binding</keyword>
<dbReference type="GO" id="GO:0005524">
    <property type="term" value="F:ATP binding"/>
    <property type="evidence" value="ECO:0007669"/>
    <property type="project" value="UniProtKB-UniRule"/>
</dbReference>
<accession>A0A8H7U792</accession>
<dbReference type="PRINTS" id="PR00109">
    <property type="entry name" value="TYRKINASE"/>
</dbReference>
<evidence type="ECO:0000313" key="19">
    <source>
        <dbReference type="Proteomes" id="UP000612746"/>
    </source>
</evidence>
<name>A0A8H7U792_9FUNG</name>
<evidence type="ECO:0000256" key="11">
    <source>
        <dbReference type="PIRSR" id="PIRSR630616-2"/>
    </source>
</evidence>
<protein>
    <recommendedName>
        <fullName evidence="2 15">Aurora kinase</fullName>
        <ecNumber evidence="1 15">2.7.11.1</ecNumber>
    </recommendedName>
</protein>
<feature type="active site" description="Proton acceptor" evidence="10">
    <location>
        <position position="235"/>
    </location>
</feature>
<dbReference type="GO" id="GO:0044779">
    <property type="term" value="P:meiotic spindle checkpoint signaling"/>
    <property type="evidence" value="ECO:0007669"/>
    <property type="project" value="UniProtKB-ARBA"/>
</dbReference>
<dbReference type="SUPFAM" id="SSF56112">
    <property type="entry name" value="Protein kinase-like (PK-like)"/>
    <property type="match status" value="1"/>
</dbReference>
<dbReference type="GO" id="GO:0000776">
    <property type="term" value="C:kinetochore"/>
    <property type="evidence" value="ECO:0007669"/>
    <property type="project" value="UniProtKB-ARBA"/>
</dbReference>
<gene>
    <name evidence="18" type="ORF">INT44_007132</name>
</gene>
<feature type="cross-link" description="Glycyl lysine isopeptide (Lys-Gly) (interchain with G-Cter in SUMO2)" evidence="12">
    <location>
        <position position="237"/>
    </location>
</feature>
<evidence type="ECO:0000256" key="9">
    <source>
        <dbReference type="ARBA" id="ARBA00048679"/>
    </source>
</evidence>
<comment type="catalytic activity">
    <reaction evidence="8 15">
        <text>L-threonyl-[protein] + ATP = O-phospho-L-threonyl-[protein] + ADP + H(+)</text>
        <dbReference type="Rhea" id="RHEA:46608"/>
        <dbReference type="Rhea" id="RHEA-COMP:11060"/>
        <dbReference type="Rhea" id="RHEA-COMP:11605"/>
        <dbReference type="ChEBI" id="CHEBI:15378"/>
        <dbReference type="ChEBI" id="CHEBI:30013"/>
        <dbReference type="ChEBI" id="CHEBI:30616"/>
        <dbReference type="ChEBI" id="CHEBI:61977"/>
        <dbReference type="ChEBI" id="CHEBI:456216"/>
        <dbReference type="EC" id="2.7.11.1"/>
    </reaction>
</comment>
<dbReference type="GO" id="GO:0032465">
    <property type="term" value="P:regulation of cytokinesis"/>
    <property type="evidence" value="ECO:0007669"/>
    <property type="project" value="UniProtKB-ARBA"/>
</dbReference>
<dbReference type="InterPro" id="IPR011009">
    <property type="entry name" value="Kinase-like_dom_sf"/>
</dbReference>
<evidence type="ECO:0000256" key="5">
    <source>
        <dbReference type="ARBA" id="ARBA00022741"/>
    </source>
</evidence>
<dbReference type="GO" id="GO:1902115">
    <property type="term" value="P:regulation of organelle assembly"/>
    <property type="evidence" value="ECO:0007669"/>
    <property type="project" value="UniProtKB-ARBA"/>
</dbReference>
<dbReference type="InterPro" id="IPR001245">
    <property type="entry name" value="Ser-Thr/Tyr_kinase_cat_dom"/>
</dbReference>
<dbReference type="FunFam" id="3.30.200.20:FF:000042">
    <property type="entry name" value="Aurora kinase A"/>
    <property type="match status" value="1"/>
</dbReference>
<dbReference type="PROSITE" id="PS00108">
    <property type="entry name" value="PROTEIN_KINASE_ST"/>
    <property type="match status" value="1"/>
</dbReference>
<organism evidence="18 19">
    <name type="scientific">Umbelopsis vinacea</name>
    <dbReference type="NCBI Taxonomy" id="44442"/>
    <lineage>
        <taxon>Eukaryota</taxon>
        <taxon>Fungi</taxon>
        <taxon>Fungi incertae sedis</taxon>
        <taxon>Mucoromycota</taxon>
        <taxon>Mucoromycotina</taxon>
        <taxon>Umbelopsidomycetes</taxon>
        <taxon>Umbelopsidales</taxon>
        <taxon>Umbelopsidaceae</taxon>
        <taxon>Umbelopsis</taxon>
    </lineage>
</organism>
<keyword evidence="6 15" id="KW-0418">Kinase</keyword>
<evidence type="ECO:0000256" key="10">
    <source>
        <dbReference type="PIRSR" id="PIRSR630616-1"/>
    </source>
</evidence>
<evidence type="ECO:0000256" key="4">
    <source>
        <dbReference type="ARBA" id="ARBA00022679"/>
    </source>
</evidence>
<evidence type="ECO:0000259" key="17">
    <source>
        <dbReference type="PROSITE" id="PS50011"/>
    </source>
</evidence>
<feature type="region of interest" description="Disordered" evidence="16">
    <location>
        <begin position="1"/>
        <end position="60"/>
    </location>
</feature>
<dbReference type="PROSITE" id="PS50011">
    <property type="entry name" value="PROTEIN_KINASE_DOM"/>
    <property type="match status" value="1"/>
</dbReference>
<reference evidence="18" key="1">
    <citation type="submission" date="2020-12" db="EMBL/GenBank/DDBJ databases">
        <title>Metabolic potential, ecology and presence of endohyphal bacteria is reflected in genomic diversity of Mucoromycotina.</title>
        <authorList>
            <person name="Muszewska A."/>
            <person name="Okrasinska A."/>
            <person name="Steczkiewicz K."/>
            <person name="Drgas O."/>
            <person name="Orlowska M."/>
            <person name="Perlinska-Lenart U."/>
            <person name="Aleksandrzak-Piekarczyk T."/>
            <person name="Szatraj K."/>
            <person name="Zielenkiewicz U."/>
            <person name="Pilsyk S."/>
            <person name="Malc E."/>
            <person name="Mieczkowski P."/>
            <person name="Kruszewska J.S."/>
            <person name="Biernat P."/>
            <person name="Pawlowska J."/>
        </authorList>
    </citation>
    <scope>NUCLEOTIDE SEQUENCE</scope>
    <source>
        <strain evidence="18">WA0000051536</strain>
    </source>
</reference>
<comment type="catalytic activity">
    <reaction evidence="9 15">
        <text>L-seryl-[protein] + ATP = O-phospho-L-seryl-[protein] + ADP + H(+)</text>
        <dbReference type="Rhea" id="RHEA:17989"/>
        <dbReference type="Rhea" id="RHEA-COMP:9863"/>
        <dbReference type="Rhea" id="RHEA-COMP:11604"/>
        <dbReference type="ChEBI" id="CHEBI:15378"/>
        <dbReference type="ChEBI" id="CHEBI:29999"/>
        <dbReference type="ChEBI" id="CHEBI:30616"/>
        <dbReference type="ChEBI" id="CHEBI:83421"/>
        <dbReference type="ChEBI" id="CHEBI:456216"/>
        <dbReference type="EC" id="2.7.11.1"/>
    </reaction>
</comment>
<keyword evidence="19" id="KW-1185">Reference proteome</keyword>
<feature type="binding site" evidence="11">
    <location>
        <position position="122"/>
    </location>
    <ligand>
        <name>ATP</name>
        <dbReference type="ChEBI" id="CHEBI:30616"/>
    </ligand>
</feature>
<feature type="binding site" evidence="11">
    <location>
        <begin position="239"/>
        <end position="240"/>
    </location>
    <ligand>
        <name>ATP</name>
        <dbReference type="ChEBI" id="CHEBI:30616"/>
    </ligand>
</feature>
<dbReference type="PANTHER" id="PTHR24350">
    <property type="entry name" value="SERINE/THREONINE-PROTEIN KINASE IAL-RELATED"/>
    <property type="match status" value="1"/>
</dbReference>
<dbReference type="GO" id="GO:0072479">
    <property type="term" value="P:response to mitotic cell cycle spindle assembly checkpoint signaling"/>
    <property type="evidence" value="ECO:0007669"/>
    <property type="project" value="UniProtKB-ARBA"/>
</dbReference>
<dbReference type="EC" id="2.7.11.1" evidence="1 15"/>
<evidence type="ECO:0000256" key="8">
    <source>
        <dbReference type="ARBA" id="ARBA00047899"/>
    </source>
</evidence>
<dbReference type="Pfam" id="PF00069">
    <property type="entry name" value="Pkinase"/>
    <property type="match status" value="1"/>
</dbReference>
<dbReference type="SMART" id="SM00220">
    <property type="entry name" value="S_TKc"/>
    <property type="match status" value="1"/>
</dbReference>
<comment type="caution">
    <text evidence="18">The sequence shown here is derived from an EMBL/GenBank/DDBJ whole genome shotgun (WGS) entry which is preliminary data.</text>
</comment>
<dbReference type="GO" id="GO:0004674">
    <property type="term" value="F:protein serine/threonine kinase activity"/>
    <property type="evidence" value="ECO:0007669"/>
    <property type="project" value="UniProtKB-KW"/>
</dbReference>
<comment type="similarity">
    <text evidence="15">Belongs to the protein kinase superfamily. Ser/Thr protein kinase family. Aurora subfamily.</text>
</comment>
<dbReference type="InterPro" id="IPR000719">
    <property type="entry name" value="Prot_kinase_dom"/>
</dbReference>
<dbReference type="AlphaFoldDB" id="A0A8H7U792"/>
<dbReference type="InterPro" id="IPR017441">
    <property type="entry name" value="Protein_kinase_ATP_BS"/>
</dbReference>
<dbReference type="GO" id="GO:0032133">
    <property type="term" value="C:chromosome passenger complex"/>
    <property type="evidence" value="ECO:0007669"/>
    <property type="project" value="UniProtKB-ARBA"/>
</dbReference>
<evidence type="ECO:0000256" key="2">
    <source>
        <dbReference type="ARBA" id="ARBA00021157"/>
    </source>
</evidence>